<evidence type="ECO:0000313" key="4">
    <source>
        <dbReference type="Proteomes" id="UP000011566"/>
    </source>
</evidence>
<dbReference type="AlphaFoldDB" id="M0LUY3"/>
<sequence>MIVLSTRVYDSMTGSSNWVPMGDIAEGYGANRMEATDSLSGREFTLNFEDDSSVRYEFIDGETLKWTVMGGTGGEESAEGSYNATLPREEIYFVDFMKTDEERTSVSLSLDFERGVATAVTATIPSSKEEMPTLLLENAMADESLSAGEYEVRSATIDEPFTDSAELHGRTNELTGKRVKYTYSDNSIYEHIYLNDGCFVWHCLEGEEKDIAEATPCTYYEIADSLYLLVWGEIVLPVIGVILIDLRALKTTGKMLCDDKNDFENAVNIPMGAHAEPLNVTPSIR</sequence>
<reference evidence="3 4" key="1">
    <citation type="journal article" date="2014" name="PLoS Genet.">
        <title>Phylogenetically driven sequencing of extremely halophilic archaea reveals strategies for static and dynamic osmo-response.</title>
        <authorList>
            <person name="Becker E.A."/>
            <person name="Seitzer P.M."/>
            <person name="Tritt A."/>
            <person name="Larsen D."/>
            <person name="Krusor M."/>
            <person name="Yao A.I."/>
            <person name="Wu D."/>
            <person name="Madern D."/>
            <person name="Eisen J.A."/>
            <person name="Darling A.E."/>
            <person name="Facciotti M.T."/>
        </authorList>
    </citation>
    <scope>NUCLEOTIDE SEQUENCE [LARGE SCALE GENOMIC DNA]</scope>
    <source>
        <strain evidence="3 4">100A6</strain>
    </source>
</reference>
<dbReference type="Gene3D" id="2.40.128.20">
    <property type="match status" value="2"/>
</dbReference>
<evidence type="ECO:0000259" key="1">
    <source>
        <dbReference type="Pfam" id="PF10703"/>
    </source>
</evidence>
<protein>
    <recommendedName>
        <fullName evidence="5">Molybdenum cofactor biosynthesis protein F</fullName>
    </recommendedName>
</protein>
<dbReference type="InterPro" id="IPR024724">
    <property type="entry name" value="MoaF_N"/>
</dbReference>
<dbReference type="PATRIC" id="fig|1132509.6.peg.2982"/>
<dbReference type="EMBL" id="AOMB01000035">
    <property type="protein sequence ID" value="EMA37271.1"/>
    <property type="molecule type" value="Genomic_DNA"/>
</dbReference>
<dbReference type="InterPro" id="IPR035348">
    <property type="entry name" value="MoaF_C"/>
</dbReference>
<evidence type="ECO:0000259" key="2">
    <source>
        <dbReference type="Pfam" id="PF17409"/>
    </source>
</evidence>
<accession>M0LUY3</accession>
<organism evidence="3 4">
    <name type="scientific">Halococcus hamelinensis 100A6</name>
    <dbReference type="NCBI Taxonomy" id="1132509"/>
    <lineage>
        <taxon>Archaea</taxon>
        <taxon>Methanobacteriati</taxon>
        <taxon>Methanobacteriota</taxon>
        <taxon>Stenosarchaea group</taxon>
        <taxon>Halobacteria</taxon>
        <taxon>Halobacteriales</taxon>
        <taxon>Halococcaceae</taxon>
        <taxon>Halococcus</taxon>
    </lineage>
</organism>
<dbReference type="Pfam" id="PF10703">
    <property type="entry name" value="MoaF"/>
    <property type="match status" value="1"/>
</dbReference>
<dbReference type="Pfam" id="PF17409">
    <property type="entry name" value="MoaF_C"/>
    <property type="match status" value="1"/>
</dbReference>
<dbReference type="Proteomes" id="UP000011566">
    <property type="component" value="Unassembled WGS sequence"/>
</dbReference>
<evidence type="ECO:0000313" key="3">
    <source>
        <dbReference type="EMBL" id="EMA37271.1"/>
    </source>
</evidence>
<comment type="caution">
    <text evidence="3">The sequence shown here is derived from an EMBL/GenBank/DDBJ whole genome shotgun (WGS) entry which is preliminary data.</text>
</comment>
<proteinExistence type="predicted"/>
<feature type="domain" description="Molybdenum cofactor biosynthesis protein F N-terminal" evidence="1">
    <location>
        <begin position="16"/>
        <end position="125"/>
    </location>
</feature>
<gene>
    <name evidence="3" type="ORF">C447_12907</name>
</gene>
<name>M0LUY3_9EURY</name>
<dbReference type="InterPro" id="IPR012674">
    <property type="entry name" value="Calycin"/>
</dbReference>
<evidence type="ECO:0008006" key="5">
    <source>
        <dbReference type="Google" id="ProtNLM"/>
    </source>
</evidence>
<keyword evidence="4" id="KW-1185">Reference proteome</keyword>
<feature type="domain" description="MoaF C-terminal" evidence="2">
    <location>
        <begin position="170"/>
        <end position="280"/>
    </location>
</feature>